<evidence type="ECO:0000313" key="2">
    <source>
        <dbReference type="Proteomes" id="UP000807025"/>
    </source>
</evidence>
<sequence>MPGAVRYAHISDWAAIEDLVVLGRPGAAHPLLDAVYGEQTAKLYGLISTETAALGCEYVGWPAPVPQTASADESLHVFIRNKFKNGTPTDEVLGTNDEPFPGALYDVDALTVSPEQTFFGSSYLAVQQRVSSMEGKLLRPWEQANGLRPGTVVMVSADLCVLKQHKWAGWRFEMREMRVLHDSDA</sequence>
<name>A0A9P6A0I0_PLEER</name>
<organism evidence="1 2">
    <name type="scientific">Pleurotus eryngii</name>
    <name type="common">Boletus of the steppes</name>
    <dbReference type="NCBI Taxonomy" id="5323"/>
    <lineage>
        <taxon>Eukaryota</taxon>
        <taxon>Fungi</taxon>
        <taxon>Dikarya</taxon>
        <taxon>Basidiomycota</taxon>
        <taxon>Agaricomycotina</taxon>
        <taxon>Agaricomycetes</taxon>
        <taxon>Agaricomycetidae</taxon>
        <taxon>Agaricales</taxon>
        <taxon>Pleurotineae</taxon>
        <taxon>Pleurotaceae</taxon>
        <taxon>Pleurotus</taxon>
    </lineage>
</organism>
<dbReference type="Proteomes" id="UP000807025">
    <property type="component" value="Unassembled WGS sequence"/>
</dbReference>
<protein>
    <submittedName>
        <fullName evidence="1">Uncharacterized protein</fullName>
    </submittedName>
</protein>
<evidence type="ECO:0000313" key="1">
    <source>
        <dbReference type="EMBL" id="KAF9495644.1"/>
    </source>
</evidence>
<proteinExistence type="predicted"/>
<dbReference type="AlphaFoldDB" id="A0A9P6A0I0"/>
<accession>A0A9P6A0I0</accession>
<comment type="caution">
    <text evidence="1">The sequence shown here is derived from an EMBL/GenBank/DDBJ whole genome shotgun (WGS) entry which is preliminary data.</text>
</comment>
<gene>
    <name evidence="1" type="ORF">BDN71DRAFT_862607</name>
</gene>
<dbReference type="OrthoDB" id="3060725at2759"/>
<reference evidence="1" key="1">
    <citation type="submission" date="2020-11" db="EMBL/GenBank/DDBJ databases">
        <authorList>
            <consortium name="DOE Joint Genome Institute"/>
            <person name="Ahrendt S."/>
            <person name="Riley R."/>
            <person name="Andreopoulos W."/>
            <person name="Labutti K."/>
            <person name="Pangilinan J."/>
            <person name="Ruiz-Duenas F.J."/>
            <person name="Barrasa J.M."/>
            <person name="Sanchez-Garcia M."/>
            <person name="Camarero S."/>
            <person name="Miyauchi S."/>
            <person name="Serrano A."/>
            <person name="Linde D."/>
            <person name="Babiker R."/>
            <person name="Drula E."/>
            <person name="Ayuso-Fernandez I."/>
            <person name="Pacheco R."/>
            <person name="Padilla G."/>
            <person name="Ferreira P."/>
            <person name="Barriuso J."/>
            <person name="Kellner H."/>
            <person name="Castanera R."/>
            <person name="Alfaro M."/>
            <person name="Ramirez L."/>
            <person name="Pisabarro A.G."/>
            <person name="Kuo A."/>
            <person name="Tritt A."/>
            <person name="Lipzen A."/>
            <person name="He G."/>
            <person name="Yan M."/>
            <person name="Ng V."/>
            <person name="Cullen D."/>
            <person name="Martin F."/>
            <person name="Rosso M.-N."/>
            <person name="Henrissat B."/>
            <person name="Hibbett D."/>
            <person name="Martinez A.T."/>
            <person name="Grigoriev I.V."/>
        </authorList>
    </citation>
    <scope>NUCLEOTIDE SEQUENCE</scope>
    <source>
        <strain evidence="1">ATCC 90797</strain>
    </source>
</reference>
<dbReference type="EMBL" id="MU154560">
    <property type="protein sequence ID" value="KAF9495644.1"/>
    <property type="molecule type" value="Genomic_DNA"/>
</dbReference>
<keyword evidence="2" id="KW-1185">Reference proteome</keyword>